<dbReference type="GO" id="GO:0016020">
    <property type="term" value="C:membrane"/>
    <property type="evidence" value="ECO:0007669"/>
    <property type="project" value="UniProtKB-SubCell"/>
</dbReference>
<sequence length="612" mass="66822">MKLRNSPRRWVMPLLAMASVLLFLVVPSTNANKPPNNFRVVLDSPRGNDKKTRLMLKNSLSAKSEDIQAMIEKAKKEFQHISHKTQDIARKVEGEARELVDKFKDNLQHYTKLELGLYAALTVALTVTLKTVVFSKAASKTLNLNRISYILESPAAMIEYEPVKELTLKRRRPVILAVTPSIVSSDGKTYIRTLKQTMAPKPTISIRKMSPPLEPGRPAQVVVNTVSAALYEQQDEETAALAAASHNAVISTLSPSMRRSLKARRIRGGAGNTAILHRLEIAGYFVAWYALNVIYNIVNKKVLNVLPAPLIVGTIQFGIGGLYCLLVWLLRARPVPTLTKAGKEAVAKVGLYHALGQLASMISLGAGPVSFTHIVKAMEPFFSAIVSGVYFQKWMPIQVYATLIPVVGGVGYACLKELNFSWLAFGAAMASNLFFALRAVMSKIALQSGAAAGTNLSPPNMFGLVTWAAFFISVPFASIGEGQGFIGLWNAALEQVESTSHFLRAIILSGLFHYLNNEVMYLALGSVHPVTLAVGNTMKRVFILVASVMVFRNPITVQAGIGSAVGISGVLLYSLTKQYYENIENSTAKNLPSKSKISVKKITRKNKAKVAH</sequence>
<dbReference type="PANTHER" id="PTHR11132">
    <property type="entry name" value="SOLUTE CARRIER FAMILY 35"/>
    <property type="match status" value="1"/>
</dbReference>
<dbReference type="InterPro" id="IPR004853">
    <property type="entry name" value="Sugar_P_trans_dom"/>
</dbReference>
<evidence type="ECO:0000256" key="4">
    <source>
        <dbReference type="ARBA" id="ARBA00023136"/>
    </source>
</evidence>
<organism evidence="8 9">
    <name type="scientific">Nitzschia inconspicua</name>
    <dbReference type="NCBI Taxonomy" id="303405"/>
    <lineage>
        <taxon>Eukaryota</taxon>
        <taxon>Sar</taxon>
        <taxon>Stramenopiles</taxon>
        <taxon>Ochrophyta</taxon>
        <taxon>Bacillariophyta</taxon>
        <taxon>Bacillariophyceae</taxon>
        <taxon>Bacillariophycidae</taxon>
        <taxon>Bacillariales</taxon>
        <taxon>Bacillariaceae</taxon>
        <taxon>Nitzschia</taxon>
    </lineage>
</organism>
<accession>A0A9K3KDT8</accession>
<keyword evidence="4 5" id="KW-0472">Membrane</keyword>
<comment type="subcellular location">
    <subcellularLocation>
        <location evidence="1">Membrane</location>
        <topology evidence="1">Multi-pass membrane protein</topology>
    </subcellularLocation>
</comment>
<dbReference type="OrthoDB" id="6418713at2759"/>
<evidence type="ECO:0000256" key="6">
    <source>
        <dbReference type="SAM" id="SignalP"/>
    </source>
</evidence>
<feature type="transmembrane region" description="Helical" evidence="5">
    <location>
        <begin position="351"/>
        <end position="375"/>
    </location>
</feature>
<reference evidence="8" key="1">
    <citation type="journal article" date="2021" name="Sci. Rep.">
        <title>Diploid genomic architecture of Nitzschia inconspicua, an elite biomass production diatom.</title>
        <authorList>
            <person name="Oliver A."/>
            <person name="Podell S."/>
            <person name="Pinowska A."/>
            <person name="Traller J.C."/>
            <person name="Smith S.R."/>
            <person name="McClure R."/>
            <person name="Beliaev A."/>
            <person name="Bohutskyi P."/>
            <person name="Hill E.A."/>
            <person name="Rabines A."/>
            <person name="Zheng H."/>
            <person name="Allen L.Z."/>
            <person name="Kuo A."/>
            <person name="Grigoriev I.V."/>
            <person name="Allen A.E."/>
            <person name="Hazlebeck D."/>
            <person name="Allen E.E."/>
        </authorList>
    </citation>
    <scope>NUCLEOTIDE SEQUENCE</scope>
    <source>
        <strain evidence="8">Hildebrandi</strain>
    </source>
</reference>
<evidence type="ECO:0000256" key="1">
    <source>
        <dbReference type="ARBA" id="ARBA00004141"/>
    </source>
</evidence>
<keyword evidence="9" id="KW-1185">Reference proteome</keyword>
<feature type="transmembrane region" description="Helical" evidence="5">
    <location>
        <begin position="422"/>
        <end position="441"/>
    </location>
</feature>
<proteinExistence type="predicted"/>
<evidence type="ECO:0000313" key="8">
    <source>
        <dbReference type="EMBL" id="KAG7341677.1"/>
    </source>
</evidence>
<feature type="domain" description="Sugar phosphate transporter" evidence="7">
    <location>
        <begin position="280"/>
        <end position="574"/>
    </location>
</feature>
<feature type="signal peptide" evidence="6">
    <location>
        <begin position="1"/>
        <end position="31"/>
    </location>
</feature>
<dbReference type="EMBL" id="JAGRRH010000026">
    <property type="protein sequence ID" value="KAG7341677.1"/>
    <property type="molecule type" value="Genomic_DNA"/>
</dbReference>
<evidence type="ECO:0000256" key="5">
    <source>
        <dbReference type="SAM" id="Phobius"/>
    </source>
</evidence>
<keyword evidence="2 5" id="KW-0812">Transmembrane</keyword>
<dbReference type="Proteomes" id="UP000693970">
    <property type="component" value="Unassembled WGS sequence"/>
</dbReference>
<evidence type="ECO:0000256" key="2">
    <source>
        <dbReference type="ARBA" id="ARBA00022692"/>
    </source>
</evidence>
<dbReference type="AlphaFoldDB" id="A0A9K3KDT8"/>
<comment type="caution">
    <text evidence="8">The sequence shown here is derived from an EMBL/GenBank/DDBJ whole genome shotgun (WGS) entry which is preliminary data.</text>
</comment>
<feature type="transmembrane region" description="Helical" evidence="5">
    <location>
        <begin position="310"/>
        <end position="330"/>
    </location>
</feature>
<name>A0A9K3KDT8_9STRA</name>
<evidence type="ECO:0000313" key="9">
    <source>
        <dbReference type="Proteomes" id="UP000693970"/>
    </source>
</evidence>
<keyword evidence="6" id="KW-0732">Signal</keyword>
<gene>
    <name evidence="8" type="ORF">IV203_023630</name>
</gene>
<reference evidence="8" key="2">
    <citation type="submission" date="2021-04" db="EMBL/GenBank/DDBJ databases">
        <authorList>
            <person name="Podell S."/>
        </authorList>
    </citation>
    <scope>NUCLEOTIDE SEQUENCE</scope>
    <source>
        <strain evidence="8">Hildebrandi</strain>
    </source>
</reference>
<dbReference type="Pfam" id="PF03151">
    <property type="entry name" value="TPT"/>
    <property type="match status" value="1"/>
</dbReference>
<feature type="transmembrane region" description="Helical" evidence="5">
    <location>
        <begin position="461"/>
        <end position="479"/>
    </location>
</feature>
<evidence type="ECO:0000256" key="3">
    <source>
        <dbReference type="ARBA" id="ARBA00022989"/>
    </source>
</evidence>
<feature type="transmembrane region" description="Helical" evidence="5">
    <location>
        <begin position="281"/>
        <end position="298"/>
    </location>
</feature>
<keyword evidence="3 5" id="KW-1133">Transmembrane helix</keyword>
<dbReference type="InterPro" id="IPR050186">
    <property type="entry name" value="TPT_transporter"/>
</dbReference>
<feature type="chain" id="PRO_5039892660" evidence="6">
    <location>
        <begin position="32"/>
        <end position="612"/>
    </location>
</feature>
<evidence type="ECO:0000259" key="7">
    <source>
        <dbReference type="Pfam" id="PF03151"/>
    </source>
</evidence>
<feature type="transmembrane region" description="Helical" evidence="5">
    <location>
        <begin position="395"/>
        <end position="415"/>
    </location>
</feature>
<protein>
    <submittedName>
        <fullName evidence="8">Triose-phosphate transporter family protein</fullName>
    </submittedName>
</protein>